<dbReference type="Proteomes" id="UP000092124">
    <property type="component" value="Unassembled WGS sequence"/>
</dbReference>
<dbReference type="EMBL" id="LZPO01088135">
    <property type="protein sequence ID" value="OBS65900.1"/>
    <property type="molecule type" value="Genomic_DNA"/>
</dbReference>
<protein>
    <submittedName>
        <fullName evidence="2">Uncharacterized protein</fullName>
    </submittedName>
</protein>
<accession>A0A1A6GJI7</accession>
<reference evidence="2 3" key="1">
    <citation type="submission" date="2016-06" db="EMBL/GenBank/DDBJ databases">
        <title>The Draft Genome Sequence and Annotation of the Desert Woodrat Neotoma lepida.</title>
        <authorList>
            <person name="Campbell M."/>
            <person name="Oakeson K.F."/>
            <person name="Yandell M."/>
            <person name="Halpert J.R."/>
            <person name="Dearing D."/>
        </authorList>
    </citation>
    <scope>NUCLEOTIDE SEQUENCE [LARGE SCALE GENOMIC DNA]</scope>
    <source>
        <strain evidence="2">417</strain>
        <tissue evidence="2">Liver</tissue>
    </source>
</reference>
<proteinExistence type="predicted"/>
<name>A0A1A6GJI7_NEOLE</name>
<evidence type="ECO:0000313" key="2">
    <source>
        <dbReference type="EMBL" id="OBS65900.1"/>
    </source>
</evidence>
<feature type="transmembrane region" description="Helical" evidence="1">
    <location>
        <begin position="18"/>
        <end position="35"/>
    </location>
</feature>
<gene>
    <name evidence="2" type="ORF">A6R68_05560</name>
</gene>
<evidence type="ECO:0000256" key="1">
    <source>
        <dbReference type="SAM" id="Phobius"/>
    </source>
</evidence>
<keyword evidence="1" id="KW-0472">Membrane</keyword>
<sequence length="60" mass="7057">MKFVKAVKNKIYSKRYKITFHPIVVACCLLVHWLLNQFGKDKIYEGQMEVTGVEHNMESL</sequence>
<keyword evidence="1" id="KW-0812">Transmembrane</keyword>
<dbReference type="AlphaFoldDB" id="A0A1A6GJI7"/>
<comment type="caution">
    <text evidence="2">The sequence shown here is derived from an EMBL/GenBank/DDBJ whole genome shotgun (WGS) entry which is preliminary data.</text>
</comment>
<keyword evidence="1" id="KW-1133">Transmembrane helix</keyword>
<keyword evidence="3" id="KW-1185">Reference proteome</keyword>
<organism evidence="2 3">
    <name type="scientific">Neotoma lepida</name>
    <name type="common">Desert woodrat</name>
    <dbReference type="NCBI Taxonomy" id="56216"/>
    <lineage>
        <taxon>Eukaryota</taxon>
        <taxon>Metazoa</taxon>
        <taxon>Chordata</taxon>
        <taxon>Craniata</taxon>
        <taxon>Vertebrata</taxon>
        <taxon>Euteleostomi</taxon>
        <taxon>Mammalia</taxon>
        <taxon>Eutheria</taxon>
        <taxon>Euarchontoglires</taxon>
        <taxon>Glires</taxon>
        <taxon>Rodentia</taxon>
        <taxon>Myomorpha</taxon>
        <taxon>Muroidea</taxon>
        <taxon>Cricetidae</taxon>
        <taxon>Neotominae</taxon>
        <taxon>Neotoma</taxon>
    </lineage>
</organism>
<evidence type="ECO:0000313" key="3">
    <source>
        <dbReference type="Proteomes" id="UP000092124"/>
    </source>
</evidence>
<feature type="non-terminal residue" evidence="2">
    <location>
        <position position="60"/>
    </location>
</feature>